<dbReference type="InterPro" id="IPR006336">
    <property type="entry name" value="GCS2"/>
</dbReference>
<dbReference type="InterPro" id="IPR014746">
    <property type="entry name" value="Gln_synth/guanido_kin_cat_dom"/>
</dbReference>
<evidence type="ECO:0000313" key="1">
    <source>
        <dbReference type="EMBL" id="MDG0816413.1"/>
    </source>
</evidence>
<dbReference type="Pfam" id="PF04107">
    <property type="entry name" value="GCS2"/>
    <property type="match status" value="1"/>
</dbReference>
<keyword evidence="1" id="KW-0436">Ligase</keyword>
<dbReference type="GO" id="GO:0016874">
    <property type="term" value="F:ligase activity"/>
    <property type="evidence" value="ECO:0007669"/>
    <property type="project" value="UniProtKB-KW"/>
</dbReference>
<reference evidence="1" key="1">
    <citation type="submission" date="2022-08" db="EMBL/GenBank/DDBJ databases">
        <title>Novel Bdellovibrio Species Isolated from Svalbard: Designation Bdellovibrio svalbardensis.</title>
        <authorList>
            <person name="Mitchell R.J."/>
            <person name="Choi S.Y."/>
        </authorList>
    </citation>
    <scope>NUCLEOTIDE SEQUENCE</scope>
    <source>
        <strain evidence="1">PAP01</strain>
    </source>
</reference>
<evidence type="ECO:0000313" key="2">
    <source>
        <dbReference type="Proteomes" id="UP001152321"/>
    </source>
</evidence>
<organism evidence="1 2">
    <name type="scientific">Bdellovibrio svalbardensis</name>
    <dbReference type="NCBI Taxonomy" id="2972972"/>
    <lineage>
        <taxon>Bacteria</taxon>
        <taxon>Pseudomonadati</taxon>
        <taxon>Bdellovibrionota</taxon>
        <taxon>Bdellovibrionia</taxon>
        <taxon>Bdellovibrionales</taxon>
        <taxon>Pseudobdellovibrionaceae</taxon>
        <taxon>Bdellovibrio</taxon>
    </lineage>
</organism>
<sequence length="367" mass="42031">MNFTQFSSEEKKNFAKGFRFGLESEYLVVKKDDFTPLWHHDLTFELLNDIFETVPLDGIPSCDGLDLEPPQTKLMPFVVEGYHLPDMDVGAKEILPKGVEIRTPVCDSLEHVLQVHTTLFHRLKTAMNEHGYDLVCLSHHPIHSKFSGPQNKRRHDYWQWSMEVMTTFGPDINVSLPETLAAMVNEEELEAKINYYGPALSALSVASPFCDGAPWELREGFGKSFRMHKRSYIAPPIEFHPTEKNRYEFKVFDMPNSVEEIEAQFLSFLALVLDEGLQGRATKQTRIYDLGQVARHGLQAEDMSARATELLERAPAVLKEWGYDAKALEVFKKRVLTGKTPADDMIEMFQQTKSLKDVLKSRSQFRV</sequence>
<accession>A0ABT6DHT0</accession>
<dbReference type="Gene3D" id="3.30.590.20">
    <property type="match status" value="1"/>
</dbReference>
<dbReference type="SUPFAM" id="SSF55931">
    <property type="entry name" value="Glutamine synthetase/guanido kinase"/>
    <property type="match status" value="1"/>
</dbReference>
<keyword evidence="2" id="KW-1185">Reference proteome</keyword>
<comment type="caution">
    <text evidence="1">The sequence shown here is derived from an EMBL/GenBank/DDBJ whole genome shotgun (WGS) entry which is preliminary data.</text>
</comment>
<dbReference type="EMBL" id="JANRMI010000002">
    <property type="protein sequence ID" value="MDG0816413.1"/>
    <property type="molecule type" value="Genomic_DNA"/>
</dbReference>
<name>A0ABT6DHT0_9BACT</name>
<gene>
    <name evidence="1" type="ORF">NWE73_08565</name>
</gene>
<dbReference type="RefSeq" id="WP_277577892.1">
    <property type="nucleotide sequence ID" value="NZ_JANRMI010000002.1"/>
</dbReference>
<dbReference type="Proteomes" id="UP001152321">
    <property type="component" value="Unassembled WGS sequence"/>
</dbReference>
<proteinExistence type="predicted"/>
<protein>
    <submittedName>
        <fullName evidence="1">Glutamate-cysteine ligase family protein</fullName>
    </submittedName>
</protein>